<sequence length="1023" mass="107471">MAGDAQGSSAEPYLQQAQTVVVREKAKRGSRACVACRRLKKTCEGGGPPCTRCKASGTECRFDRPASNVVEDAGLTRLSAIEAALSTNERRMDSVVQQIGEISNVLTDVLSRLKHLGPAAPAPAAIPFSSSAAGPSTSHLSPGSNPDPSNYAPTYGLSQAPGAAGSAAFAPLAGPSSASLPSAPLAPASFPPFSAPPLRRPSLGPSSSSAGNSPQLVPPYPPHDPGAASSPAAGGSAGAGVSPGSAGPHASSFAGIRAGSYPSASGLDALASLASRSSQRNHSPQRATGEAERGDVHRLRQPIMAQLGGGSGSGSEEGDDENGEEGARGEKGRGAREGMEREEEEEGKVRFGSAGPGEAGERGNGDGRAGKGPLHGSSNGTGVPAGKKRPDSKDRRDGAAGGTPDGSRGGGSPPRKRSRLHVGTHGGLIPSPEQFDLVAKGLIGDQEARGLVLLWHKECQPFCAVIDEGYDTYESLRRRSPFLFNVILYTALRMSERNNPPSKQLIAAAEETRRFARDSVFMNDPQLEVVQAMLVMACYHQEPYILSGMSLRLALSARMETCIEQLEAHGWHKTDEKARRLTAQIRTWIYATQIEMQHARNMGRMCLLDERDMAELIAKADRALSLPFLLKSDFRHIGNLRLSAILRQIMQDTATMAQHDPSFAEQIAYVNEKKQLLQDWYSHYDGLIASWEPSTLAWPRKSHYRMWHDAQLTLIVSVFRQKLLDRPATASYELTQIVQDALSHARVCLQSVLGSPVYRSGTRWSGYLLRVDMTFAAIFQLKSAAAWPNLVDREEVAKDVALLADLLAGVAGSLKYSAMLRAAREQFLNRTAPAPSAPATPSAFAAPDGTTPTTGNSPTAAMARTATSAPSMRNLLGPPVQSTSTTPLPLSNFAPSLPPGSAFPSPSGFTPVSTAVPFTYAPAYAGAGSYAPMHAPAAVAAGGYDPSSTTATGGFGSVPGFSPGGMPGFPGAAGVGIGSGGTAALMPGELEFDWSLAIPPSLFDDSFLAGHDWTATANWLDGL</sequence>
<feature type="compositionally biased region" description="Polar residues" evidence="6">
    <location>
        <begin position="880"/>
        <end position="889"/>
    </location>
</feature>
<dbReference type="EMBL" id="BQKY01000008">
    <property type="protein sequence ID" value="GJN91107.1"/>
    <property type="molecule type" value="Genomic_DNA"/>
</dbReference>
<organism evidence="8 9">
    <name type="scientific">Rhodotorula paludigena</name>
    <dbReference type="NCBI Taxonomy" id="86838"/>
    <lineage>
        <taxon>Eukaryota</taxon>
        <taxon>Fungi</taxon>
        <taxon>Dikarya</taxon>
        <taxon>Basidiomycota</taxon>
        <taxon>Pucciniomycotina</taxon>
        <taxon>Microbotryomycetes</taxon>
        <taxon>Sporidiobolales</taxon>
        <taxon>Sporidiobolaceae</taxon>
        <taxon>Rhodotorula</taxon>
    </lineage>
</organism>
<reference evidence="8 9" key="1">
    <citation type="submission" date="2021-12" db="EMBL/GenBank/DDBJ databases">
        <title>High titer production of polyol ester of fatty acids by Rhodotorula paludigena BS15 towards product separation-free biomass refinery.</title>
        <authorList>
            <person name="Mano J."/>
            <person name="Ono H."/>
            <person name="Tanaka T."/>
            <person name="Naito K."/>
            <person name="Sushida H."/>
            <person name="Ike M."/>
            <person name="Tokuyasu K."/>
            <person name="Kitaoka M."/>
        </authorList>
    </citation>
    <scope>NUCLEOTIDE SEQUENCE [LARGE SCALE GENOMIC DNA]</scope>
    <source>
        <strain evidence="8 9">BS15</strain>
    </source>
</reference>
<comment type="subcellular location">
    <subcellularLocation>
        <location evidence="1">Nucleus</location>
    </subcellularLocation>
</comment>
<dbReference type="PANTHER" id="PTHR31845">
    <property type="entry name" value="FINGER DOMAIN PROTEIN, PUTATIVE-RELATED"/>
    <property type="match status" value="1"/>
</dbReference>
<dbReference type="Gene3D" id="4.10.240.10">
    <property type="entry name" value="Zn(2)-C6 fungal-type DNA-binding domain"/>
    <property type="match status" value="1"/>
</dbReference>
<evidence type="ECO:0000256" key="4">
    <source>
        <dbReference type="ARBA" id="ARBA00023163"/>
    </source>
</evidence>
<dbReference type="Pfam" id="PF00172">
    <property type="entry name" value="Zn_clus"/>
    <property type="match status" value="1"/>
</dbReference>
<evidence type="ECO:0000256" key="2">
    <source>
        <dbReference type="ARBA" id="ARBA00023015"/>
    </source>
</evidence>
<dbReference type="GO" id="GO:0005634">
    <property type="term" value="C:nucleus"/>
    <property type="evidence" value="ECO:0007669"/>
    <property type="project" value="UniProtKB-SubCell"/>
</dbReference>
<protein>
    <recommendedName>
        <fullName evidence="7">Zn(2)-C6 fungal-type domain-containing protein</fullName>
    </recommendedName>
</protein>
<feature type="compositionally biased region" description="Low complexity" evidence="6">
    <location>
        <begin position="832"/>
        <end position="847"/>
    </location>
</feature>
<keyword evidence="3" id="KW-0238">DNA-binding</keyword>
<dbReference type="Proteomes" id="UP001342314">
    <property type="component" value="Unassembled WGS sequence"/>
</dbReference>
<dbReference type="GO" id="GO:0008270">
    <property type="term" value="F:zinc ion binding"/>
    <property type="evidence" value="ECO:0007669"/>
    <property type="project" value="InterPro"/>
</dbReference>
<evidence type="ECO:0000256" key="3">
    <source>
        <dbReference type="ARBA" id="ARBA00023125"/>
    </source>
</evidence>
<name>A0AAV5GP04_9BASI</name>
<feature type="compositionally biased region" description="Gly residues" evidence="6">
    <location>
        <begin position="399"/>
        <end position="412"/>
    </location>
</feature>
<dbReference type="InterPro" id="IPR001138">
    <property type="entry name" value="Zn2Cys6_DnaBD"/>
</dbReference>
<feature type="region of interest" description="Disordered" evidence="6">
    <location>
        <begin position="130"/>
        <end position="157"/>
    </location>
</feature>
<dbReference type="InterPro" id="IPR051089">
    <property type="entry name" value="prtT"/>
</dbReference>
<dbReference type="AlphaFoldDB" id="A0AAV5GP04"/>
<accession>A0AAV5GP04</accession>
<dbReference type="PROSITE" id="PS00463">
    <property type="entry name" value="ZN2_CY6_FUNGAL_1"/>
    <property type="match status" value="1"/>
</dbReference>
<keyword evidence="9" id="KW-1185">Reference proteome</keyword>
<feature type="region of interest" description="Disordered" evidence="6">
    <location>
        <begin position="274"/>
        <end position="431"/>
    </location>
</feature>
<evidence type="ECO:0000259" key="7">
    <source>
        <dbReference type="PROSITE" id="PS50048"/>
    </source>
</evidence>
<dbReference type="GO" id="GO:0000981">
    <property type="term" value="F:DNA-binding transcription factor activity, RNA polymerase II-specific"/>
    <property type="evidence" value="ECO:0007669"/>
    <property type="project" value="InterPro"/>
</dbReference>
<dbReference type="CDD" id="cd00067">
    <property type="entry name" value="GAL4"/>
    <property type="match status" value="1"/>
</dbReference>
<feature type="compositionally biased region" description="Basic and acidic residues" evidence="6">
    <location>
        <begin position="325"/>
        <end position="339"/>
    </location>
</feature>
<keyword evidence="5" id="KW-0539">Nucleus</keyword>
<feature type="compositionally biased region" description="Basic and acidic residues" evidence="6">
    <location>
        <begin position="289"/>
        <end position="298"/>
    </location>
</feature>
<feature type="compositionally biased region" description="Low complexity" evidence="6">
    <location>
        <begin position="200"/>
        <end position="214"/>
    </location>
</feature>
<feature type="compositionally biased region" description="Basic and acidic residues" evidence="6">
    <location>
        <begin position="359"/>
        <end position="369"/>
    </location>
</feature>
<comment type="caution">
    <text evidence="8">The sequence shown here is derived from an EMBL/GenBank/DDBJ whole genome shotgun (WGS) entry which is preliminary data.</text>
</comment>
<evidence type="ECO:0000256" key="5">
    <source>
        <dbReference type="ARBA" id="ARBA00023242"/>
    </source>
</evidence>
<dbReference type="PANTHER" id="PTHR31845:SF17">
    <property type="entry name" value="ZN(II)2CYS6 TRANSCRIPTION FACTOR (EUROFUNG)"/>
    <property type="match status" value="1"/>
</dbReference>
<feature type="compositionally biased region" description="Polar residues" evidence="6">
    <location>
        <begin position="137"/>
        <end position="152"/>
    </location>
</feature>
<feature type="domain" description="Zn(2)-C6 fungal-type" evidence="7">
    <location>
        <begin position="32"/>
        <end position="62"/>
    </location>
</feature>
<evidence type="ECO:0000256" key="1">
    <source>
        <dbReference type="ARBA" id="ARBA00004123"/>
    </source>
</evidence>
<feature type="compositionally biased region" description="Basic and acidic residues" evidence="6">
    <location>
        <begin position="388"/>
        <end position="398"/>
    </location>
</feature>
<evidence type="ECO:0000256" key="6">
    <source>
        <dbReference type="SAM" id="MobiDB-lite"/>
    </source>
</evidence>
<keyword evidence="4" id="KW-0804">Transcription</keyword>
<dbReference type="PROSITE" id="PS50048">
    <property type="entry name" value="ZN2_CY6_FUNGAL_2"/>
    <property type="match status" value="1"/>
</dbReference>
<dbReference type="SMART" id="SM00066">
    <property type="entry name" value="GAL4"/>
    <property type="match status" value="1"/>
</dbReference>
<feature type="region of interest" description="Disordered" evidence="6">
    <location>
        <begin position="832"/>
        <end position="892"/>
    </location>
</feature>
<proteinExistence type="predicted"/>
<evidence type="ECO:0000313" key="8">
    <source>
        <dbReference type="EMBL" id="GJN91107.1"/>
    </source>
</evidence>
<feature type="compositionally biased region" description="Low complexity" evidence="6">
    <location>
        <begin position="225"/>
        <end position="249"/>
    </location>
</feature>
<gene>
    <name evidence="8" type="ORF">Rhopal_004125-T1</name>
</gene>
<evidence type="ECO:0000313" key="9">
    <source>
        <dbReference type="Proteomes" id="UP001342314"/>
    </source>
</evidence>
<feature type="compositionally biased region" description="Polar residues" evidence="6">
    <location>
        <begin position="850"/>
        <end position="871"/>
    </location>
</feature>
<dbReference type="CDD" id="cd12148">
    <property type="entry name" value="fungal_TF_MHR"/>
    <property type="match status" value="1"/>
</dbReference>
<feature type="region of interest" description="Disordered" evidence="6">
    <location>
        <begin position="191"/>
        <end position="249"/>
    </location>
</feature>
<dbReference type="GO" id="GO:0000976">
    <property type="term" value="F:transcription cis-regulatory region binding"/>
    <property type="evidence" value="ECO:0007669"/>
    <property type="project" value="TreeGrafter"/>
</dbReference>
<dbReference type="SUPFAM" id="SSF57701">
    <property type="entry name" value="Zn2/Cys6 DNA-binding domain"/>
    <property type="match status" value="1"/>
</dbReference>
<keyword evidence="2" id="KW-0805">Transcription regulation</keyword>
<dbReference type="InterPro" id="IPR036864">
    <property type="entry name" value="Zn2-C6_fun-type_DNA-bd_sf"/>
</dbReference>